<name>A0AAW0ZGJ9_9HYME</name>
<evidence type="ECO:0000313" key="2">
    <source>
        <dbReference type="Proteomes" id="UP001432146"/>
    </source>
</evidence>
<comment type="caution">
    <text evidence="1">The sequence shown here is derived from an EMBL/GenBank/DDBJ whole genome shotgun (WGS) entry which is preliminary data.</text>
</comment>
<gene>
    <name evidence="1" type="ORF">QLX08_009409</name>
</gene>
<dbReference type="EMBL" id="JAWNGG020000207">
    <property type="protein sequence ID" value="KAK9296691.1"/>
    <property type="molecule type" value="Genomic_DNA"/>
</dbReference>
<accession>A0AAW0ZGJ9</accession>
<protein>
    <submittedName>
        <fullName evidence="1">Uncharacterized protein</fullName>
    </submittedName>
</protein>
<sequence>MPVLLSLSSEANWTRTAGPASCCCSTTLRSDPPPLLYADNVMGPIWNTKAGNSLMDLSQIVTDRQNKPALASGEGQTRLKLRFPAATVLSCHVSTA</sequence>
<organism evidence="1 2">
    <name type="scientific">Tetragonisca angustula</name>
    <dbReference type="NCBI Taxonomy" id="166442"/>
    <lineage>
        <taxon>Eukaryota</taxon>
        <taxon>Metazoa</taxon>
        <taxon>Ecdysozoa</taxon>
        <taxon>Arthropoda</taxon>
        <taxon>Hexapoda</taxon>
        <taxon>Insecta</taxon>
        <taxon>Pterygota</taxon>
        <taxon>Neoptera</taxon>
        <taxon>Endopterygota</taxon>
        <taxon>Hymenoptera</taxon>
        <taxon>Apocrita</taxon>
        <taxon>Aculeata</taxon>
        <taxon>Apoidea</taxon>
        <taxon>Anthophila</taxon>
        <taxon>Apidae</taxon>
        <taxon>Tetragonisca</taxon>
    </lineage>
</organism>
<dbReference type="AlphaFoldDB" id="A0AAW0ZGJ9"/>
<evidence type="ECO:0000313" key="1">
    <source>
        <dbReference type="EMBL" id="KAK9296691.1"/>
    </source>
</evidence>
<keyword evidence="2" id="KW-1185">Reference proteome</keyword>
<proteinExistence type="predicted"/>
<reference evidence="1 2" key="1">
    <citation type="submission" date="2024-05" db="EMBL/GenBank/DDBJ databases">
        <title>The nuclear and mitochondrial genome assemblies of Tetragonisca angustula (Apidae: Meliponini), a tiny yet remarkable pollinator in the Neotropics.</title>
        <authorList>
            <person name="Ferrari R."/>
            <person name="Ricardo P.C."/>
            <person name="Dias F.C."/>
            <person name="Araujo N.S."/>
            <person name="Soares D.O."/>
            <person name="Zhou Q.-S."/>
            <person name="Zhu C.-D."/>
            <person name="Coutinho L."/>
            <person name="Airas M.C."/>
            <person name="Batista T.M."/>
        </authorList>
    </citation>
    <scope>NUCLEOTIDE SEQUENCE [LARGE SCALE GENOMIC DNA]</scope>
    <source>
        <strain evidence="1">ASF017062</strain>
        <tissue evidence="1">Abdomen</tissue>
    </source>
</reference>
<dbReference type="Proteomes" id="UP001432146">
    <property type="component" value="Unassembled WGS sequence"/>
</dbReference>